<evidence type="ECO:0000313" key="1">
    <source>
        <dbReference type="EMBL" id="MCI35638.1"/>
    </source>
</evidence>
<name>A0A392RG93_9FABA</name>
<keyword evidence="2" id="KW-1185">Reference proteome</keyword>
<organism evidence="1 2">
    <name type="scientific">Trifolium medium</name>
    <dbReference type="NCBI Taxonomy" id="97028"/>
    <lineage>
        <taxon>Eukaryota</taxon>
        <taxon>Viridiplantae</taxon>
        <taxon>Streptophyta</taxon>
        <taxon>Embryophyta</taxon>
        <taxon>Tracheophyta</taxon>
        <taxon>Spermatophyta</taxon>
        <taxon>Magnoliopsida</taxon>
        <taxon>eudicotyledons</taxon>
        <taxon>Gunneridae</taxon>
        <taxon>Pentapetalae</taxon>
        <taxon>rosids</taxon>
        <taxon>fabids</taxon>
        <taxon>Fabales</taxon>
        <taxon>Fabaceae</taxon>
        <taxon>Papilionoideae</taxon>
        <taxon>50 kb inversion clade</taxon>
        <taxon>NPAAA clade</taxon>
        <taxon>Hologalegina</taxon>
        <taxon>IRL clade</taxon>
        <taxon>Trifolieae</taxon>
        <taxon>Trifolium</taxon>
    </lineage>
</organism>
<feature type="non-terminal residue" evidence="1">
    <location>
        <position position="41"/>
    </location>
</feature>
<accession>A0A392RG93</accession>
<evidence type="ECO:0000313" key="2">
    <source>
        <dbReference type="Proteomes" id="UP000265520"/>
    </source>
</evidence>
<dbReference type="EMBL" id="LXQA010225420">
    <property type="protein sequence ID" value="MCI35638.1"/>
    <property type="molecule type" value="Genomic_DNA"/>
</dbReference>
<protein>
    <submittedName>
        <fullName evidence="1">Uncharacterized protein</fullName>
    </submittedName>
</protein>
<proteinExistence type="predicted"/>
<dbReference type="AlphaFoldDB" id="A0A392RG93"/>
<sequence length="41" mass="4349">MAPGARIRGCVCSEGIVTVPEARKMAPGARIRYQEESEGAT</sequence>
<reference evidence="1 2" key="1">
    <citation type="journal article" date="2018" name="Front. Plant Sci.">
        <title>Red Clover (Trifolium pratense) and Zigzag Clover (T. medium) - A Picture of Genomic Similarities and Differences.</title>
        <authorList>
            <person name="Dluhosova J."/>
            <person name="Istvanek J."/>
            <person name="Nedelnik J."/>
            <person name="Repkova J."/>
        </authorList>
    </citation>
    <scope>NUCLEOTIDE SEQUENCE [LARGE SCALE GENOMIC DNA]</scope>
    <source>
        <strain evidence="2">cv. 10/8</strain>
        <tissue evidence="1">Leaf</tissue>
    </source>
</reference>
<comment type="caution">
    <text evidence="1">The sequence shown here is derived from an EMBL/GenBank/DDBJ whole genome shotgun (WGS) entry which is preliminary data.</text>
</comment>
<dbReference type="Proteomes" id="UP000265520">
    <property type="component" value="Unassembled WGS sequence"/>
</dbReference>